<dbReference type="InterPro" id="IPR010998">
    <property type="entry name" value="Integrase_recombinase_N"/>
</dbReference>
<dbReference type="Gene3D" id="1.10.150.130">
    <property type="match status" value="1"/>
</dbReference>
<name>A0ABU7TIA0_9HYPH</name>
<dbReference type="InterPro" id="IPR050808">
    <property type="entry name" value="Phage_Integrase"/>
</dbReference>
<evidence type="ECO:0000256" key="4">
    <source>
        <dbReference type="ARBA" id="ARBA00023172"/>
    </source>
</evidence>
<dbReference type="InterPro" id="IPR025166">
    <property type="entry name" value="Integrase_DNA_bind_dom"/>
</dbReference>
<dbReference type="InterPro" id="IPR044068">
    <property type="entry name" value="CB"/>
</dbReference>
<protein>
    <submittedName>
        <fullName evidence="8">Integrase</fullName>
    </submittedName>
</protein>
<evidence type="ECO:0000259" key="7">
    <source>
        <dbReference type="PROSITE" id="PS51900"/>
    </source>
</evidence>
<dbReference type="Gene3D" id="3.30.160.390">
    <property type="entry name" value="Integrase, DNA-binding domain"/>
    <property type="match status" value="1"/>
</dbReference>
<keyword evidence="4" id="KW-0233">DNA recombination</keyword>
<organism evidence="8 9">
    <name type="scientific">Methylobacterium oryzae</name>
    <dbReference type="NCBI Taxonomy" id="334852"/>
    <lineage>
        <taxon>Bacteria</taxon>
        <taxon>Pseudomonadati</taxon>
        <taxon>Pseudomonadota</taxon>
        <taxon>Alphaproteobacteria</taxon>
        <taxon>Hyphomicrobiales</taxon>
        <taxon>Methylobacteriaceae</taxon>
        <taxon>Methylobacterium</taxon>
    </lineage>
</organism>
<dbReference type="PROSITE" id="PS51900">
    <property type="entry name" value="CB"/>
    <property type="match status" value="1"/>
</dbReference>
<evidence type="ECO:0000256" key="1">
    <source>
        <dbReference type="ARBA" id="ARBA00008857"/>
    </source>
</evidence>
<dbReference type="PANTHER" id="PTHR30629:SF2">
    <property type="entry name" value="PROPHAGE INTEGRASE INTS-RELATED"/>
    <property type="match status" value="1"/>
</dbReference>
<dbReference type="PROSITE" id="PS51898">
    <property type="entry name" value="TYR_RECOMBINASE"/>
    <property type="match status" value="1"/>
</dbReference>
<evidence type="ECO:0000313" key="9">
    <source>
        <dbReference type="Proteomes" id="UP001355206"/>
    </source>
</evidence>
<sequence length="402" mass="44733">MQGKLTALGVARLKTAGMYGDGHGLWLQVTGKGGKSWIFRYKIAGRAREMGLGSCATWSLAEARERARECRKLTSEGVDPIEVRKVKRQEAALEAAKAITFRACAEKYIEAHKAGWRNAIHAAQWPSSLENHVHPVIGDLPVQAIDTASVMKVLEPIWTTRSETATRVRARIESVLDWAATHGYRRGENPARWRGHLQNLLPKRSRVKRVQHYAALPFKEMPAFMVDLRGEDSVPARALEFAILTAARSGEALGARWSEIDMEAGIWTIPAERMKSAAEHRVPLSAPALALLAKMRGLNETFVFPGSRSRRPLTDKMARDVLVKMARAGLTVHGFRSSFRDWAGECTAFPRDLAEMALAHTVGDATERAYRRGDLFEKRRELMTAWAEHCSIRTGGQGPNHA</sequence>
<dbReference type="Proteomes" id="UP001355206">
    <property type="component" value="Unassembled WGS sequence"/>
</dbReference>
<keyword evidence="9" id="KW-1185">Reference proteome</keyword>
<evidence type="ECO:0000313" key="8">
    <source>
        <dbReference type="EMBL" id="MEE7489442.1"/>
    </source>
</evidence>
<evidence type="ECO:0000259" key="6">
    <source>
        <dbReference type="PROSITE" id="PS51898"/>
    </source>
</evidence>
<dbReference type="CDD" id="cd00801">
    <property type="entry name" value="INT_P4_C"/>
    <property type="match status" value="1"/>
</dbReference>
<dbReference type="InterPro" id="IPR002104">
    <property type="entry name" value="Integrase_catalytic"/>
</dbReference>
<dbReference type="Gene3D" id="1.10.443.10">
    <property type="entry name" value="Intergrase catalytic core"/>
    <property type="match status" value="1"/>
</dbReference>
<dbReference type="InterPro" id="IPR053876">
    <property type="entry name" value="Phage_int_M"/>
</dbReference>
<dbReference type="Pfam" id="PF00589">
    <property type="entry name" value="Phage_integrase"/>
    <property type="match status" value="1"/>
</dbReference>
<reference evidence="8 9" key="1">
    <citation type="journal article" date="2012" name="Genet. Mol. Biol.">
        <title>Analysis of 16S rRNA and mxaF genes revealing insights into Methylobacterium niche-specific plant association.</title>
        <authorList>
            <person name="Dourado M.N."/>
            <person name="Andreote F.D."/>
            <person name="Dini-Andreote F."/>
            <person name="Conti R."/>
            <person name="Araujo J.M."/>
            <person name="Araujo W.L."/>
        </authorList>
    </citation>
    <scope>NUCLEOTIDE SEQUENCE [LARGE SCALE GENOMIC DNA]</scope>
    <source>
        <strain evidence="8 9">TC3-10</strain>
    </source>
</reference>
<proteinExistence type="inferred from homology"/>
<dbReference type="SUPFAM" id="SSF56349">
    <property type="entry name" value="DNA breaking-rejoining enzymes"/>
    <property type="match status" value="1"/>
</dbReference>
<keyword evidence="3 5" id="KW-0238">DNA-binding</keyword>
<comment type="similarity">
    <text evidence="1">Belongs to the 'phage' integrase family.</text>
</comment>
<feature type="domain" description="Core-binding (CB)" evidence="7">
    <location>
        <begin position="99"/>
        <end position="180"/>
    </location>
</feature>
<evidence type="ECO:0000256" key="5">
    <source>
        <dbReference type="PROSITE-ProRule" id="PRU01248"/>
    </source>
</evidence>
<dbReference type="Pfam" id="PF13356">
    <property type="entry name" value="Arm-DNA-bind_3"/>
    <property type="match status" value="1"/>
</dbReference>
<dbReference type="EMBL" id="MLCA01000001">
    <property type="protein sequence ID" value="MEE7489442.1"/>
    <property type="molecule type" value="Genomic_DNA"/>
</dbReference>
<evidence type="ECO:0000256" key="3">
    <source>
        <dbReference type="ARBA" id="ARBA00023125"/>
    </source>
</evidence>
<dbReference type="PANTHER" id="PTHR30629">
    <property type="entry name" value="PROPHAGE INTEGRASE"/>
    <property type="match status" value="1"/>
</dbReference>
<dbReference type="InterPro" id="IPR038488">
    <property type="entry name" value="Integrase_DNA-bd_sf"/>
</dbReference>
<gene>
    <name evidence="8" type="ORF">MOTC310_02715</name>
</gene>
<keyword evidence="2" id="KW-0229">DNA integration</keyword>
<dbReference type="InterPro" id="IPR011010">
    <property type="entry name" value="DNA_brk_join_enz"/>
</dbReference>
<dbReference type="InterPro" id="IPR013762">
    <property type="entry name" value="Integrase-like_cat_sf"/>
</dbReference>
<feature type="domain" description="Tyr recombinase" evidence="6">
    <location>
        <begin position="211"/>
        <end position="383"/>
    </location>
</feature>
<comment type="caution">
    <text evidence="8">The sequence shown here is derived from an EMBL/GenBank/DDBJ whole genome shotgun (WGS) entry which is preliminary data.</text>
</comment>
<evidence type="ECO:0000256" key="2">
    <source>
        <dbReference type="ARBA" id="ARBA00022908"/>
    </source>
</evidence>
<dbReference type="Pfam" id="PF22022">
    <property type="entry name" value="Phage_int_M"/>
    <property type="match status" value="1"/>
</dbReference>
<accession>A0ABU7TIA0</accession>
<dbReference type="RefSeq" id="WP_331301454.1">
    <property type="nucleotide sequence ID" value="NZ_MLCA01000001.1"/>
</dbReference>